<protein>
    <submittedName>
        <fullName evidence="1">Uncharacterized protein</fullName>
    </submittedName>
</protein>
<reference evidence="1 2" key="1">
    <citation type="submission" date="2016-08" db="EMBL/GenBank/DDBJ databases">
        <title>Genomes of anaerobic fungi encode conserved fungal cellulosomes for biomass hydrolysis.</title>
        <authorList>
            <consortium name="DOE Joint Genome Institute"/>
            <person name="Haitjema C.H."/>
            <person name="Gilmore S.P."/>
            <person name="Henske J.K."/>
            <person name="Solomon K.V."/>
            <person name="De Groot R."/>
            <person name="Kuo A."/>
            <person name="Mondo S.J."/>
            <person name="Salamov A.A."/>
            <person name="Labutti K."/>
            <person name="Zhao Z."/>
            <person name="Chiniquy J."/>
            <person name="Barry K."/>
            <person name="Brewer H.M."/>
            <person name="Purvine S.O."/>
            <person name="Wright A.T."/>
            <person name="Boxma B."/>
            <person name="Van Alen T."/>
            <person name="Hackstein J.H."/>
            <person name="Baker S.E."/>
            <person name="Grigoriev I.V."/>
            <person name="O'Malley M.A."/>
        </authorList>
    </citation>
    <scope>NUCLEOTIDE SEQUENCE [LARGE SCALE GENOMIC DNA]</scope>
    <source>
        <strain evidence="2">finn</strain>
    </source>
</reference>
<proteinExistence type="predicted"/>
<dbReference type="EMBL" id="MCFH01000086">
    <property type="protein sequence ID" value="ORX41479.1"/>
    <property type="molecule type" value="Genomic_DNA"/>
</dbReference>
<accession>A0A1Y1UTY6</accession>
<keyword evidence="2" id="KW-1185">Reference proteome</keyword>
<evidence type="ECO:0000313" key="2">
    <source>
        <dbReference type="Proteomes" id="UP000193719"/>
    </source>
</evidence>
<sequence length="164" mass="19600">MNFQKYFFQRESPKVKSQPSSNCNNIINVPKNDNINLKKLHITKNQQYEIDRKRFFKENRERAKPLLSEDGKFNRRYENNFEWGHNTLINFRGVKGTDWTRDHGFTYADDFNTLERDIDTSCQRSNIKNCRYCLNSYQDTEPHNILENKPTTEIGGCIKCHPER</sequence>
<dbReference type="OrthoDB" id="10481934at2759"/>
<gene>
    <name evidence="1" type="ORF">BCR36DRAFT_180574</name>
</gene>
<dbReference type="AlphaFoldDB" id="A0A1Y1UTY6"/>
<comment type="caution">
    <text evidence="1">The sequence shown here is derived from an EMBL/GenBank/DDBJ whole genome shotgun (WGS) entry which is preliminary data.</text>
</comment>
<evidence type="ECO:0000313" key="1">
    <source>
        <dbReference type="EMBL" id="ORX41479.1"/>
    </source>
</evidence>
<dbReference type="Proteomes" id="UP000193719">
    <property type="component" value="Unassembled WGS sequence"/>
</dbReference>
<name>A0A1Y1UTY6_9FUNG</name>
<organism evidence="1 2">
    <name type="scientific">Piromyces finnis</name>
    <dbReference type="NCBI Taxonomy" id="1754191"/>
    <lineage>
        <taxon>Eukaryota</taxon>
        <taxon>Fungi</taxon>
        <taxon>Fungi incertae sedis</taxon>
        <taxon>Chytridiomycota</taxon>
        <taxon>Chytridiomycota incertae sedis</taxon>
        <taxon>Neocallimastigomycetes</taxon>
        <taxon>Neocallimastigales</taxon>
        <taxon>Neocallimastigaceae</taxon>
        <taxon>Piromyces</taxon>
    </lineage>
</organism>
<feature type="non-terminal residue" evidence="1">
    <location>
        <position position="164"/>
    </location>
</feature>
<reference evidence="1 2" key="2">
    <citation type="submission" date="2016-08" db="EMBL/GenBank/DDBJ databases">
        <title>Pervasive Adenine N6-methylation of Active Genes in Fungi.</title>
        <authorList>
            <consortium name="DOE Joint Genome Institute"/>
            <person name="Mondo S.J."/>
            <person name="Dannebaum R.O."/>
            <person name="Kuo R.C."/>
            <person name="Labutti K."/>
            <person name="Haridas S."/>
            <person name="Kuo A."/>
            <person name="Salamov A."/>
            <person name="Ahrendt S.R."/>
            <person name="Lipzen A."/>
            <person name="Sullivan W."/>
            <person name="Andreopoulos W.B."/>
            <person name="Clum A."/>
            <person name="Lindquist E."/>
            <person name="Daum C."/>
            <person name="Ramamoorthy G.K."/>
            <person name="Gryganskyi A."/>
            <person name="Culley D."/>
            <person name="Magnuson J.K."/>
            <person name="James T.Y."/>
            <person name="O'Malley M.A."/>
            <person name="Stajich J.E."/>
            <person name="Spatafora J.W."/>
            <person name="Visel A."/>
            <person name="Grigoriev I.V."/>
        </authorList>
    </citation>
    <scope>NUCLEOTIDE SEQUENCE [LARGE SCALE GENOMIC DNA]</scope>
    <source>
        <strain evidence="2">finn</strain>
    </source>
</reference>